<evidence type="ECO:0000313" key="3">
    <source>
        <dbReference type="Proteomes" id="UP000603234"/>
    </source>
</evidence>
<protein>
    <submittedName>
        <fullName evidence="2">Uncharacterized protein</fullName>
    </submittedName>
</protein>
<sequence>MTKDMIWVVFKVTVSVLIIGLFNYYLISGANLSMQIGLVLLGILIILNIFFNQSKKRIEKVAYTLCAVLLILIGARSYVLDSYEPYLDRATDITYEIRTSLKNANGNFSDMAIVTGKHGWDHLYLLPPRTDVNKFLKKNHLTWQGDKKENIKYQDDTALLIFTLGYKVSCYAEIKREDSTADFAEVSEVNNFTNSFKGD</sequence>
<dbReference type="RefSeq" id="WP_186843236.1">
    <property type="nucleotide sequence ID" value="NZ_WJBC01000025.1"/>
</dbReference>
<feature type="transmembrane region" description="Helical" evidence="1">
    <location>
        <begin position="32"/>
        <end position="50"/>
    </location>
</feature>
<feature type="transmembrane region" description="Helical" evidence="1">
    <location>
        <begin position="62"/>
        <end position="79"/>
    </location>
</feature>
<evidence type="ECO:0000313" key="2">
    <source>
        <dbReference type="EMBL" id="MBC3805348.1"/>
    </source>
</evidence>
<keyword evidence="1" id="KW-1133">Transmembrane helix</keyword>
<proteinExistence type="predicted"/>
<reference evidence="2 3" key="1">
    <citation type="journal article" date="2020" name="mSystems">
        <title>Defining Genomic and Predicted Metabolic Features of the Acetobacterium Genus.</title>
        <authorList>
            <person name="Ross D.E."/>
            <person name="Marshall C.W."/>
            <person name="Gulliver D."/>
            <person name="May H.D."/>
            <person name="Norman R.S."/>
        </authorList>
    </citation>
    <scope>NUCLEOTIDE SEQUENCE [LARGE SCALE GENOMIC DNA]</scope>
    <source>
        <strain evidence="2 3">DSM 8238</strain>
    </source>
</reference>
<name>A0ABR6WY32_9FIRM</name>
<keyword evidence="1" id="KW-0812">Transmembrane</keyword>
<comment type="caution">
    <text evidence="2">The sequence shown here is derived from an EMBL/GenBank/DDBJ whole genome shotgun (WGS) entry which is preliminary data.</text>
</comment>
<organism evidence="2 3">
    <name type="scientific">Acetobacterium fimetarium</name>
    <dbReference type="NCBI Taxonomy" id="52691"/>
    <lineage>
        <taxon>Bacteria</taxon>
        <taxon>Bacillati</taxon>
        <taxon>Bacillota</taxon>
        <taxon>Clostridia</taxon>
        <taxon>Eubacteriales</taxon>
        <taxon>Eubacteriaceae</taxon>
        <taxon>Acetobacterium</taxon>
    </lineage>
</organism>
<accession>A0ABR6WY32</accession>
<feature type="transmembrane region" description="Helical" evidence="1">
    <location>
        <begin position="7"/>
        <end position="26"/>
    </location>
</feature>
<gene>
    <name evidence="2" type="ORF">GH808_13070</name>
</gene>
<evidence type="ECO:0000256" key="1">
    <source>
        <dbReference type="SAM" id="Phobius"/>
    </source>
</evidence>
<dbReference type="Proteomes" id="UP000603234">
    <property type="component" value="Unassembled WGS sequence"/>
</dbReference>
<keyword evidence="1" id="KW-0472">Membrane</keyword>
<dbReference type="EMBL" id="WJBC01000025">
    <property type="protein sequence ID" value="MBC3805348.1"/>
    <property type="molecule type" value="Genomic_DNA"/>
</dbReference>
<keyword evidence="3" id="KW-1185">Reference proteome</keyword>